<dbReference type="InterPro" id="IPR011333">
    <property type="entry name" value="SKP1/BTB/POZ_sf"/>
</dbReference>
<evidence type="ECO:0000313" key="7">
    <source>
        <dbReference type="EMBL" id="KAF3441061.1"/>
    </source>
</evidence>
<gene>
    <name evidence="7" type="ORF">FNV43_RR19347</name>
</gene>
<dbReference type="Pfam" id="PF03000">
    <property type="entry name" value="NPH3"/>
    <property type="match status" value="1"/>
</dbReference>
<feature type="region of interest" description="Disordered" evidence="4">
    <location>
        <begin position="510"/>
        <end position="534"/>
    </location>
</feature>
<dbReference type="InterPro" id="IPR000210">
    <property type="entry name" value="BTB/POZ_dom"/>
</dbReference>
<dbReference type="EMBL" id="VOIH02000008">
    <property type="protein sequence ID" value="KAF3441061.1"/>
    <property type="molecule type" value="Genomic_DNA"/>
</dbReference>
<name>A0A8K0E6E6_9ROSA</name>
<dbReference type="InterPro" id="IPR043454">
    <property type="entry name" value="NPH3/RPT2-like"/>
</dbReference>
<protein>
    <recommendedName>
        <fullName evidence="9">BTB/POZ domain-containing protein DOT3</fullName>
    </recommendedName>
</protein>
<feature type="compositionally biased region" description="Low complexity" evidence="4">
    <location>
        <begin position="518"/>
        <end position="530"/>
    </location>
</feature>
<dbReference type="AlphaFoldDB" id="A0A8K0E6E6"/>
<reference evidence="7" key="1">
    <citation type="submission" date="2020-03" db="EMBL/GenBank/DDBJ databases">
        <title>A high-quality chromosome-level genome assembly of a woody plant with both climbing and erect habits, Rhamnella rubrinervis.</title>
        <authorList>
            <person name="Lu Z."/>
            <person name="Yang Y."/>
            <person name="Zhu X."/>
            <person name="Sun Y."/>
        </authorList>
    </citation>
    <scope>NUCLEOTIDE SEQUENCE</scope>
    <source>
        <strain evidence="7">BYM</strain>
        <tissue evidence="7">Leaf</tissue>
    </source>
</reference>
<evidence type="ECO:0000256" key="4">
    <source>
        <dbReference type="SAM" id="MobiDB-lite"/>
    </source>
</evidence>
<feature type="compositionally biased region" description="Basic and acidic residues" evidence="4">
    <location>
        <begin position="590"/>
        <end position="602"/>
    </location>
</feature>
<comment type="similarity">
    <text evidence="3">Belongs to the NPH3 family.</text>
</comment>
<evidence type="ECO:0000259" key="5">
    <source>
        <dbReference type="PROSITE" id="PS50097"/>
    </source>
</evidence>
<dbReference type="PROSITE" id="PS50097">
    <property type="entry name" value="BTB"/>
    <property type="match status" value="1"/>
</dbReference>
<sequence>MDKSQTRPESPSATDFNCQNDQVHHQSIVIPTRFIAIEDSFKRKEHSWFISSQIPTDLTIQVEEVSFKVHKYPFASKCGYLSRLEFQPTKSDFGYDIRVENFPGGSETFETILKFCYGLPVDLNPNNLAPLRCASEYLEMTEELDDGNLISKTEAFLTFVVLSSWKDTITVLKACETLSPWAENIQIVRRCCDSIAWKASRENIAEEAIDEGWWFDEVTTLRIDHFMRIITSIKAKGTRPEIIGKCIMHYAERWMPSMDEELEGIRGHGHVKSDLHFSILSRSKEDGGLGHGKEQKAIIESLVSLLPPQNEAVSCKFLSKMLRMAMMYSATRALISELERRVGIMLEHATVNDLLIPRYKIIDQGKLMNSPEECTMHDIDVVPRIVEYFLMHEQQQQQKTRKSNVSKLLDNYLAEVARDPYLSVIEFQVLAELLPESARTCDDGLYRAIDIYLKTHPSLPEHDRRRLCKTMNCEKLSLDACTHAAQNDRLPLRTVVQVLFSEQVKMRQVMQEKETAASGNNSEQEGNNSSTDMEIKTLKSELENVKKKMRELQSDYSELQQDYERLSNKHKHTSGWSYGWRKIKKSFQIKGDRDETGEEQQRPKPASSRGSFRRRQSIS</sequence>
<dbReference type="Gene3D" id="3.30.710.10">
    <property type="entry name" value="Potassium Channel Kv1.1, Chain A"/>
    <property type="match status" value="1"/>
</dbReference>
<dbReference type="SMART" id="SM00225">
    <property type="entry name" value="BTB"/>
    <property type="match status" value="1"/>
</dbReference>
<keyword evidence="2" id="KW-0833">Ubl conjugation pathway</keyword>
<organism evidence="7 8">
    <name type="scientific">Rhamnella rubrinervis</name>
    <dbReference type="NCBI Taxonomy" id="2594499"/>
    <lineage>
        <taxon>Eukaryota</taxon>
        <taxon>Viridiplantae</taxon>
        <taxon>Streptophyta</taxon>
        <taxon>Embryophyta</taxon>
        <taxon>Tracheophyta</taxon>
        <taxon>Spermatophyta</taxon>
        <taxon>Magnoliopsida</taxon>
        <taxon>eudicotyledons</taxon>
        <taxon>Gunneridae</taxon>
        <taxon>Pentapetalae</taxon>
        <taxon>rosids</taxon>
        <taxon>fabids</taxon>
        <taxon>Rosales</taxon>
        <taxon>Rhamnaceae</taxon>
        <taxon>rhamnoid group</taxon>
        <taxon>Rhamneae</taxon>
        <taxon>Rhamnella</taxon>
    </lineage>
</organism>
<dbReference type="UniPathway" id="UPA00143"/>
<keyword evidence="8" id="KW-1185">Reference proteome</keyword>
<evidence type="ECO:0000256" key="3">
    <source>
        <dbReference type="PROSITE-ProRule" id="PRU00982"/>
    </source>
</evidence>
<accession>A0A8K0E6E6</accession>
<dbReference type="Proteomes" id="UP000796880">
    <property type="component" value="Unassembled WGS sequence"/>
</dbReference>
<dbReference type="PROSITE" id="PS51649">
    <property type="entry name" value="NPH3"/>
    <property type="match status" value="1"/>
</dbReference>
<evidence type="ECO:0000259" key="6">
    <source>
        <dbReference type="PROSITE" id="PS51649"/>
    </source>
</evidence>
<comment type="pathway">
    <text evidence="1">Protein modification; protein ubiquitination.</text>
</comment>
<comment type="caution">
    <text evidence="7">The sequence shown here is derived from an EMBL/GenBank/DDBJ whole genome shotgun (WGS) entry which is preliminary data.</text>
</comment>
<feature type="domain" description="BTB" evidence="5">
    <location>
        <begin position="56"/>
        <end position="125"/>
    </location>
</feature>
<proteinExistence type="inferred from homology"/>
<evidence type="ECO:0000256" key="1">
    <source>
        <dbReference type="ARBA" id="ARBA00004906"/>
    </source>
</evidence>
<feature type="region of interest" description="Disordered" evidence="4">
    <location>
        <begin position="589"/>
        <end position="619"/>
    </location>
</feature>
<feature type="domain" description="NPH3" evidence="6">
    <location>
        <begin position="212"/>
        <end position="505"/>
    </location>
</feature>
<evidence type="ECO:0000256" key="2">
    <source>
        <dbReference type="ARBA" id="ARBA00022786"/>
    </source>
</evidence>
<dbReference type="InterPro" id="IPR027356">
    <property type="entry name" value="NPH3_dom"/>
</dbReference>
<evidence type="ECO:0000313" key="8">
    <source>
        <dbReference type="Proteomes" id="UP000796880"/>
    </source>
</evidence>
<dbReference type="PANTHER" id="PTHR32370">
    <property type="entry name" value="OS12G0117600 PROTEIN"/>
    <property type="match status" value="1"/>
</dbReference>
<evidence type="ECO:0008006" key="9">
    <source>
        <dbReference type="Google" id="ProtNLM"/>
    </source>
</evidence>
<dbReference type="SUPFAM" id="SSF54695">
    <property type="entry name" value="POZ domain"/>
    <property type="match status" value="1"/>
</dbReference>
<dbReference type="GO" id="GO:0016567">
    <property type="term" value="P:protein ubiquitination"/>
    <property type="evidence" value="ECO:0007669"/>
    <property type="project" value="UniProtKB-UniPathway"/>
</dbReference>
<dbReference type="OrthoDB" id="624345at2759"/>
<dbReference type="Pfam" id="PF00651">
    <property type="entry name" value="BTB"/>
    <property type="match status" value="1"/>
</dbReference>